<protein>
    <recommendedName>
        <fullName evidence="1">UPF0033 domain-containing protein</fullName>
    </recommendedName>
</protein>
<dbReference type="Gene3D" id="3.30.110.40">
    <property type="entry name" value="TusA-like domain"/>
    <property type="match status" value="1"/>
</dbReference>
<dbReference type="InterPro" id="IPR001455">
    <property type="entry name" value="TusA-like"/>
</dbReference>
<dbReference type="EMBL" id="BART01031567">
    <property type="protein sequence ID" value="GAH15738.1"/>
    <property type="molecule type" value="Genomic_DNA"/>
</dbReference>
<dbReference type="Gene3D" id="1.20.120.330">
    <property type="entry name" value="Nucleotidyltransferases domain 2"/>
    <property type="match status" value="1"/>
</dbReference>
<accession>X1F4L1</accession>
<evidence type="ECO:0000313" key="2">
    <source>
        <dbReference type="EMBL" id="GAH15738.1"/>
    </source>
</evidence>
<dbReference type="CDD" id="cd00291">
    <property type="entry name" value="SirA_YedF_YeeD"/>
    <property type="match status" value="1"/>
</dbReference>
<dbReference type="PANTHER" id="PTHR33279:SF19">
    <property type="entry name" value="SSL1707 PROTEIN"/>
    <property type="match status" value="1"/>
</dbReference>
<proteinExistence type="predicted"/>
<comment type="caution">
    <text evidence="2">The sequence shown here is derived from an EMBL/GenBank/DDBJ whole genome shotgun (WGS) entry which is preliminary data.</text>
</comment>
<dbReference type="InterPro" id="IPR036868">
    <property type="entry name" value="TusA-like_sf"/>
</dbReference>
<reference evidence="2" key="1">
    <citation type="journal article" date="2014" name="Front. Microbiol.">
        <title>High frequency of phylogenetically diverse reductive dehalogenase-homologous genes in deep subseafloor sedimentary metagenomes.</title>
        <authorList>
            <person name="Kawai M."/>
            <person name="Futagami T."/>
            <person name="Toyoda A."/>
            <person name="Takaki Y."/>
            <person name="Nishi S."/>
            <person name="Hori S."/>
            <person name="Arai W."/>
            <person name="Tsubouchi T."/>
            <person name="Morono Y."/>
            <person name="Uchiyama I."/>
            <person name="Ito T."/>
            <person name="Fujiyama A."/>
            <person name="Inagaki F."/>
            <person name="Takami H."/>
        </authorList>
    </citation>
    <scope>NUCLEOTIDE SEQUENCE</scope>
    <source>
        <strain evidence="2">Expedition CK06-06</strain>
    </source>
</reference>
<dbReference type="AlphaFoldDB" id="X1F4L1"/>
<sequence>YYDFGSNEPFSLAGRGPGECGAGIMDVIKLDIDEAKNAVKSAGGENIYKAIVAAARALLVTFGLEPKKDREIFAAFTRHLIEPGWVEPQTQQLLNDAIDWRMGDRESIDDLLPQVEDLVKRVEELFLSLDANLKFKVEPMAQKAIVEKAETNNHIIDLRGVACPLNFVKAKLELEKLKTGAILGVLLDEGEPVRNVPESFTEQGQEVIEVKNLGAHFYVKVRRQK</sequence>
<organism evidence="2">
    <name type="scientific">marine sediment metagenome</name>
    <dbReference type="NCBI Taxonomy" id="412755"/>
    <lineage>
        <taxon>unclassified sequences</taxon>
        <taxon>metagenomes</taxon>
        <taxon>ecological metagenomes</taxon>
    </lineage>
</organism>
<feature type="non-terminal residue" evidence="2">
    <location>
        <position position="1"/>
    </location>
</feature>
<dbReference type="Pfam" id="PF01206">
    <property type="entry name" value="TusA"/>
    <property type="match status" value="1"/>
</dbReference>
<dbReference type="PANTHER" id="PTHR33279">
    <property type="entry name" value="SULFUR CARRIER PROTEIN YEDF-RELATED"/>
    <property type="match status" value="1"/>
</dbReference>
<dbReference type="SUPFAM" id="SSF64307">
    <property type="entry name" value="SirA-like"/>
    <property type="match status" value="1"/>
</dbReference>
<gene>
    <name evidence="2" type="ORF">S01H4_54808</name>
</gene>
<feature type="domain" description="UPF0033" evidence="1">
    <location>
        <begin position="155"/>
        <end position="222"/>
    </location>
</feature>
<evidence type="ECO:0000259" key="1">
    <source>
        <dbReference type="Pfam" id="PF01206"/>
    </source>
</evidence>
<name>X1F4L1_9ZZZZ</name>